<dbReference type="Gene3D" id="2.40.50.140">
    <property type="entry name" value="Nucleic acid-binding proteins"/>
    <property type="match status" value="1"/>
</dbReference>
<feature type="binding site" evidence="5">
    <location>
        <position position="804"/>
    </location>
    <ligand>
        <name>Mg(2+)</name>
        <dbReference type="ChEBI" id="CHEBI:18420"/>
    </ligand>
</feature>
<dbReference type="EC" id="3.1.13.-" evidence="5"/>
<dbReference type="STRING" id="27342.A0A0H2RA63"/>
<dbReference type="InterPro" id="IPR028591">
    <property type="entry name" value="DIS3L2"/>
</dbReference>
<comment type="similarity">
    <text evidence="5">Belongs to the RNR ribonuclease family. DIS3L2 subfamily.</text>
</comment>
<keyword evidence="1 5" id="KW-0963">Cytoplasm</keyword>
<evidence type="ECO:0000256" key="1">
    <source>
        <dbReference type="ARBA" id="ARBA00022490"/>
    </source>
</evidence>
<keyword evidence="5" id="KW-0269">Exonuclease</keyword>
<accession>A0A0H2RA63</accession>
<comment type="subcellular location">
    <subcellularLocation>
        <location evidence="5">Cytoplasm</location>
    </subcellularLocation>
    <subcellularLocation>
        <location evidence="5">Cytoplasm</location>
        <location evidence="5">P-body</location>
    </subcellularLocation>
</comment>
<feature type="region of interest" description="Disordered" evidence="6">
    <location>
        <begin position="645"/>
        <end position="667"/>
    </location>
</feature>
<dbReference type="Gene3D" id="2.40.50.690">
    <property type="match status" value="1"/>
</dbReference>
<feature type="compositionally biased region" description="Pro residues" evidence="6">
    <location>
        <begin position="46"/>
        <end position="62"/>
    </location>
</feature>
<comment type="cofactor">
    <cofactor evidence="5">
        <name>Mg(2+)</name>
        <dbReference type="ChEBI" id="CHEBI:18420"/>
    </cofactor>
    <cofactor evidence="5">
        <name>Mn(2+)</name>
        <dbReference type="ChEBI" id="CHEBI:29035"/>
    </cofactor>
</comment>
<dbReference type="Pfam" id="PF17877">
    <property type="entry name" value="Dis3l2_C_term"/>
    <property type="match status" value="1"/>
</dbReference>
<dbReference type="HAMAP" id="MF_03045">
    <property type="entry name" value="DIS3L2"/>
    <property type="match status" value="1"/>
</dbReference>
<dbReference type="GO" id="GO:1990074">
    <property type="term" value="P:polyuridylation-dependent mRNA catabolic process"/>
    <property type="evidence" value="ECO:0007669"/>
    <property type="project" value="UniProtKB-UniRule"/>
</dbReference>
<keyword evidence="4 5" id="KW-0694">RNA-binding</keyword>
<dbReference type="InParanoid" id="A0A0H2RA63"/>
<feature type="site" description="Important for catalytic activity" evidence="5">
    <location>
        <position position="803"/>
    </location>
</feature>
<keyword evidence="3 5" id="KW-0460">Magnesium</keyword>
<dbReference type="GO" id="GO:0000956">
    <property type="term" value="P:nuclear-transcribed mRNA catabolic process"/>
    <property type="evidence" value="ECO:0007669"/>
    <property type="project" value="UniProtKB-UniRule"/>
</dbReference>
<dbReference type="InterPro" id="IPR022966">
    <property type="entry name" value="RNase_II/R_CS"/>
</dbReference>
<feature type="compositionally biased region" description="Basic and acidic residues" evidence="6">
    <location>
        <begin position="649"/>
        <end position="667"/>
    </location>
</feature>
<dbReference type="OrthoDB" id="372421at2759"/>
<proteinExistence type="inferred from homology"/>
<dbReference type="GO" id="GO:0000175">
    <property type="term" value="F:3'-5'-RNA exonuclease activity"/>
    <property type="evidence" value="ECO:0007669"/>
    <property type="project" value="UniProtKB-UniRule"/>
</dbReference>
<keyword evidence="5" id="KW-0464">Manganese</keyword>
<dbReference type="PANTHER" id="PTHR23355:SF9">
    <property type="entry name" value="DIS3-LIKE EXONUCLEASE 2"/>
    <property type="match status" value="1"/>
</dbReference>
<dbReference type="FunFam" id="2.40.50.690:FF:000001">
    <property type="entry name" value="Cell wall biogenesis protein"/>
    <property type="match status" value="1"/>
</dbReference>
<dbReference type="GO" id="GO:0046872">
    <property type="term" value="F:metal ion binding"/>
    <property type="evidence" value="ECO:0007669"/>
    <property type="project" value="UniProtKB-KW"/>
</dbReference>
<dbReference type="InterPro" id="IPR001900">
    <property type="entry name" value="RNase_II/R"/>
</dbReference>
<dbReference type="InterPro" id="IPR050180">
    <property type="entry name" value="RNR_Ribonuclease"/>
</dbReference>
<name>A0A0H2RA63_9AGAM</name>
<keyword evidence="2 5" id="KW-0479">Metal-binding</keyword>
<dbReference type="GO" id="GO:0003723">
    <property type="term" value="F:RNA binding"/>
    <property type="evidence" value="ECO:0007669"/>
    <property type="project" value="UniProtKB-KW"/>
</dbReference>
<dbReference type="Proteomes" id="UP000053477">
    <property type="component" value="Unassembled WGS sequence"/>
</dbReference>
<sequence length="1357" mass="150145">MQGGRQPSVSTDANSVQDNQAPVPPANQADTLDRLQNVIRDLKNLSPPPTQHASPISPPTAAPPVTSNLPANAPVFHPGASGYPGPPAAEVPPRHKKAASMGSHPNAIQSAYSNSYSPNLGSMIEEEGGRGSAGYEDGEIIDALPGQFHPAHQPRSQSQSFTAPRFAALAQQQQQQIQQQQDSEVLGPSGRPQLAPTFVFGARRRGSVGPSPSMGHSISEEESNFQFPHQHQQQQQDNYQQAQPSEHGRTASTGGEITGIMAEQIAIQSQIEALQQQQQALYQQQLVSNPILGQAFPNRSNSHRRVQSTVPVGMPGFANAAMGQFGAQIPGLGADVQGGMQRGHGRRHSVNVLNKSPGASFGYSNNFSQDGFEDGFAPPPAMTAHSRQASRADSSWRMNGGASSVQNNGGSMGDLAQAQAQLQSLQQFRAASGGHHQKMASFSFPNMLPNMMAANLMGMNGFNLLQQQQQQFQQQLQQQNQPQRKSLFAPYLPQASLPPLLAAGKLVVGILRVNKRNRSDAYVATEVLDADIYICGSKDRNRALEGDIVAVELLDVDEVWGTKKEKEEKKRKKEENAAYDLKSAAGRKNDKKKDDVEVEGQGLMLFEDEEVTDEVKPQFAGHVVAVVERMPGQLFSGTLGLLRPSSAATKEKQEAERREREGDRADDNKRTVIERPKIVWFKPTDKRVPLIAIPTEQAPPDFVQNSENYVNKLFVACIKRHPISSLHPFGTLVEELGPIGDIEVETSALLKDCNFPTEEFADNVMKCLPPTPWSIPEHEIEARKDMRQDRVFTIDPDTAKDFDDALSIKKNEDGTYDVSVHIADVSHFVKPNSALDRDAKKRATSVYLVQRAVPMLPPALSEQICSLVPGEDRLAFSAVFTMNEDGKVVKKWFGKTVIRSCVRLTYRDAQDAIDGKPLSVVPVSPDHETMDVVHDIKVLNDLAIKLRTKRYQNGYLGLHSLRLSFSLDENGLPSDTSAYERYDAHKLIEEFMLLTNTSVAQQIANNLPDQALLRRHEEPIERRLNAFKDRAARLGYPMDVSSAGALMRSFDAVEDKTARSLLQILAYKAMHTAKYFCAGMLDIVKYGHYALNSPVYTHFTSPIRRYADIIVHRQLESVISSTPGSEPKFTMDRDSVAKIAQQCNIKKESAKLAQEQSTHLYLCVFVSDLTQRYGPVIRPATVIGVLDAAFDVLVPEFGIEKRVHVDQMPIDNHVYDEHSHTLQIYWSNRDVITWLAENSDDEHLKKVKQTAEQHALKMEVSSRSVHDESALFDEDDADDEIVLGRSSMEEVKETSKQRLLSQAKTMPEFDGLRTTSNGHKIQDIRELMTVPVIVTADLTKSPPVIKVYSVNPYAERK</sequence>
<dbReference type="SUPFAM" id="SSF50249">
    <property type="entry name" value="Nucleic acid-binding proteins"/>
    <property type="match status" value="3"/>
</dbReference>
<dbReference type="InterPro" id="IPR041505">
    <property type="entry name" value="Dis3_CSD2"/>
</dbReference>
<feature type="compositionally biased region" description="Basic and acidic residues" evidence="6">
    <location>
        <begin position="564"/>
        <end position="576"/>
    </location>
</feature>
<dbReference type="SMART" id="SM00955">
    <property type="entry name" value="RNB"/>
    <property type="match status" value="1"/>
</dbReference>
<feature type="region of interest" description="Disordered" evidence="6">
    <location>
        <begin position="1"/>
        <end position="103"/>
    </location>
</feature>
<dbReference type="InterPro" id="IPR041093">
    <property type="entry name" value="Dis3l2-like_C"/>
</dbReference>
<feature type="compositionally biased region" description="Low complexity" evidence="6">
    <location>
        <begin position="171"/>
        <end position="181"/>
    </location>
</feature>
<dbReference type="GO" id="GO:0000932">
    <property type="term" value="C:P-body"/>
    <property type="evidence" value="ECO:0007669"/>
    <property type="project" value="UniProtKB-SubCell"/>
</dbReference>
<feature type="region of interest" description="Disordered" evidence="6">
    <location>
        <begin position="171"/>
        <end position="253"/>
    </location>
</feature>
<dbReference type="FunFam" id="2.40.50.700:FF:000002">
    <property type="entry name" value="Cell wall biogenesis protein"/>
    <property type="match status" value="1"/>
</dbReference>
<feature type="region of interest" description="Disordered" evidence="6">
    <location>
        <begin position="371"/>
        <end position="412"/>
    </location>
</feature>
<evidence type="ECO:0000256" key="6">
    <source>
        <dbReference type="SAM" id="MobiDB-lite"/>
    </source>
</evidence>
<dbReference type="InterPro" id="IPR012340">
    <property type="entry name" value="NA-bd_OB-fold"/>
</dbReference>
<evidence type="ECO:0000256" key="2">
    <source>
        <dbReference type="ARBA" id="ARBA00022723"/>
    </source>
</evidence>
<evidence type="ECO:0000256" key="4">
    <source>
        <dbReference type="ARBA" id="ARBA00022884"/>
    </source>
</evidence>
<dbReference type="Gene3D" id="2.40.50.700">
    <property type="match status" value="1"/>
</dbReference>
<reference evidence="8 9" key="1">
    <citation type="submission" date="2015-04" db="EMBL/GenBank/DDBJ databases">
        <title>Complete genome sequence of Schizopora paradoxa KUC8140, a cosmopolitan wood degrader in East Asia.</title>
        <authorList>
            <consortium name="DOE Joint Genome Institute"/>
            <person name="Min B."/>
            <person name="Park H."/>
            <person name="Jang Y."/>
            <person name="Kim J.-J."/>
            <person name="Kim K.H."/>
            <person name="Pangilinan J."/>
            <person name="Lipzen A."/>
            <person name="Riley R."/>
            <person name="Grigoriev I.V."/>
            <person name="Spatafora J.W."/>
            <person name="Choi I.-G."/>
        </authorList>
    </citation>
    <scope>NUCLEOTIDE SEQUENCE [LARGE SCALE GENOMIC DNA]</scope>
    <source>
        <strain evidence="8 9">KUC8140</strain>
    </source>
</reference>
<evidence type="ECO:0000256" key="3">
    <source>
        <dbReference type="ARBA" id="ARBA00022842"/>
    </source>
</evidence>
<dbReference type="PANTHER" id="PTHR23355">
    <property type="entry name" value="RIBONUCLEASE"/>
    <property type="match status" value="1"/>
</dbReference>
<keyword evidence="9" id="KW-1185">Reference proteome</keyword>
<feature type="compositionally biased region" description="Polar residues" evidence="6">
    <location>
        <begin position="1"/>
        <end position="20"/>
    </location>
</feature>
<dbReference type="Pfam" id="PF17849">
    <property type="entry name" value="OB_Dis3"/>
    <property type="match status" value="1"/>
</dbReference>
<feature type="domain" description="RNB" evidence="7">
    <location>
        <begin position="783"/>
        <end position="1121"/>
    </location>
</feature>
<feature type="region of interest" description="Disordered" evidence="6">
    <location>
        <begin position="564"/>
        <end position="595"/>
    </location>
</feature>
<keyword evidence="5" id="KW-0378">Hydrolase</keyword>
<organism evidence="8 9">
    <name type="scientific">Schizopora paradoxa</name>
    <dbReference type="NCBI Taxonomy" id="27342"/>
    <lineage>
        <taxon>Eukaryota</taxon>
        <taxon>Fungi</taxon>
        <taxon>Dikarya</taxon>
        <taxon>Basidiomycota</taxon>
        <taxon>Agaricomycotina</taxon>
        <taxon>Agaricomycetes</taxon>
        <taxon>Hymenochaetales</taxon>
        <taxon>Schizoporaceae</taxon>
        <taxon>Schizopora</taxon>
    </lineage>
</organism>
<dbReference type="PROSITE" id="PS01175">
    <property type="entry name" value="RIBONUCLEASE_II"/>
    <property type="match status" value="1"/>
</dbReference>
<comment type="function">
    <text evidence="5">3'-5'-exoribonuclease that specifically recognizes RNAs polyuridylated at their 3' end and mediates their degradation. Component of an exosome-independent RNA degradation pathway that mediates degradation of cytoplasmic mRNAs that have been deadenylated and subsequently uridylated at their 3'.</text>
</comment>
<dbReference type="Pfam" id="PF00773">
    <property type="entry name" value="RNB"/>
    <property type="match status" value="1"/>
</dbReference>
<gene>
    <name evidence="8" type="ORF">SCHPADRAFT_835571</name>
</gene>
<evidence type="ECO:0000256" key="5">
    <source>
        <dbReference type="HAMAP-Rule" id="MF_03045"/>
    </source>
</evidence>
<evidence type="ECO:0000313" key="8">
    <source>
        <dbReference type="EMBL" id="KLO08272.1"/>
    </source>
</evidence>
<evidence type="ECO:0000313" key="9">
    <source>
        <dbReference type="Proteomes" id="UP000053477"/>
    </source>
</evidence>
<feature type="compositionally biased region" description="Polar residues" evidence="6">
    <location>
        <begin position="385"/>
        <end position="409"/>
    </location>
</feature>
<feature type="binding site" evidence="5">
    <location>
        <position position="795"/>
    </location>
    <ligand>
        <name>Mg(2+)</name>
        <dbReference type="ChEBI" id="CHEBI:18420"/>
    </ligand>
</feature>
<dbReference type="EMBL" id="KQ086098">
    <property type="protein sequence ID" value="KLO08272.1"/>
    <property type="molecule type" value="Genomic_DNA"/>
</dbReference>
<evidence type="ECO:0000259" key="7">
    <source>
        <dbReference type="SMART" id="SM00955"/>
    </source>
</evidence>
<keyword evidence="5" id="KW-0540">Nuclease</keyword>
<protein>
    <recommendedName>
        <fullName evidence="5">DIS3-like exonuclease 2</fullName>
        <ecNumber evidence="5">3.1.13.-</ecNumber>
    </recommendedName>
</protein>
<feature type="compositionally biased region" description="Low complexity" evidence="6">
    <location>
        <begin position="224"/>
        <end position="244"/>
    </location>
</feature>